<protein>
    <submittedName>
        <fullName evidence="1">Uncharacterized protein</fullName>
    </submittedName>
</protein>
<gene>
    <name evidence="1" type="ORF">BHM03_00035341</name>
</gene>
<evidence type="ECO:0000313" key="1">
    <source>
        <dbReference type="EMBL" id="RZR74315.1"/>
    </source>
</evidence>
<proteinExistence type="predicted"/>
<dbReference type="Gene3D" id="1.25.70.10">
    <property type="entry name" value="Transcription termination factor 3, mitochondrial"/>
    <property type="match status" value="1"/>
</dbReference>
<dbReference type="Proteomes" id="UP000290560">
    <property type="component" value="Unassembled WGS sequence"/>
</dbReference>
<dbReference type="AlphaFoldDB" id="A0A444D977"/>
<organism evidence="1">
    <name type="scientific">Ensete ventricosum</name>
    <name type="common">Abyssinian banana</name>
    <name type="synonym">Musa ensete</name>
    <dbReference type="NCBI Taxonomy" id="4639"/>
    <lineage>
        <taxon>Eukaryota</taxon>
        <taxon>Viridiplantae</taxon>
        <taxon>Streptophyta</taxon>
        <taxon>Embryophyta</taxon>
        <taxon>Tracheophyta</taxon>
        <taxon>Spermatophyta</taxon>
        <taxon>Magnoliopsida</taxon>
        <taxon>Liliopsida</taxon>
        <taxon>Zingiberales</taxon>
        <taxon>Musaceae</taxon>
        <taxon>Ensete</taxon>
    </lineage>
</organism>
<dbReference type="EMBL" id="KV876198">
    <property type="protein sequence ID" value="RZR74315.1"/>
    <property type="molecule type" value="Genomic_DNA"/>
</dbReference>
<dbReference type="InterPro" id="IPR038538">
    <property type="entry name" value="MTERF_sf"/>
</dbReference>
<reference evidence="1" key="1">
    <citation type="journal article" date="2018" name="Data Brief">
        <title>Genome sequence data from 17 accessions of Ensete ventricosum, a staple food crop for millions in Ethiopia.</title>
        <authorList>
            <person name="Yemataw Z."/>
            <person name="Muzemil S."/>
            <person name="Ambachew D."/>
            <person name="Tripathi L."/>
            <person name="Tesfaye K."/>
            <person name="Chala A."/>
            <person name="Farbos A."/>
            <person name="O'Neill P."/>
            <person name="Moore K."/>
            <person name="Grant M."/>
            <person name="Studholme D.J."/>
        </authorList>
    </citation>
    <scope>NUCLEOTIDE SEQUENCE [LARGE SCALE GENOMIC DNA]</scope>
    <source>
        <tissue evidence="1">Leaf</tissue>
    </source>
</reference>
<name>A0A444D977_ENSVE</name>
<accession>A0A444D977</accession>
<sequence length="71" mass="8097">MWSGTTPSFIASQPTLLNYSLQKRVIPRFRVTEMLKLKGLWTGQGKLLYILQLSDTRIHGEVCSPSQRKCS</sequence>